<dbReference type="Gene3D" id="3.30.70.660">
    <property type="entry name" value="Pseudouridine synthase I, catalytic domain, C-terminal subdomain"/>
    <property type="match status" value="1"/>
</dbReference>
<comment type="similarity">
    <text evidence="1 4 5">Belongs to the tRNA pseudouridine synthase TruA family.</text>
</comment>
<feature type="domain" description="Pseudouridine synthase I TruA alpha/beta" evidence="6">
    <location>
        <begin position="144"/>
        <end position="246"/>
    </location>
</feature>
<name>A0ABS2T098_9BACI</name>
<evidence type="ECO:0000256" key="4">
    <source>
        <dbReference type="HAMAP-Rule" id="MF_00171"/>
    </source>
</evidence>
<dbReference type="PIRSF" id="PIRSF001430">
    <property type="entry name" value="tRNA_psdUrid_synth"/>
    <property type="match status" value="1"/>
</dbReference>
<dbReference type="PANTHER" id="PTHR11142">
    <property type="entry name" value="PSEUDOURIDYLATE SYNTHASE"/>
    <property type="match status" value="1"/>
</dbReference>
<feature type="binding site" evidence="4">
    <location>
        <position position="111"/>
    </location>
    <ligand>
        <name>substrate</name>
    </ligand>
</feature>
<evidence type="ECO:0000256" key="1">
    <source>
        <dbReference type="ARBA" id="ARBA00009375"/>
    </source>
</evidence>
<accession>A0ABS2T098</accession>
<dbReference type="RefSeq" id="WP_035441579.1">
    <property type="nucleotide sequence ID" value="NZ_JAFBCV010000018.1"/>
</dbReference>
<dbReference type="Gene3D" id="3.30.70.580">
    <property type="entry name" value="Pseudouridine synthase I, catalytic domain, N-terminal subdomain"/>
    <property type="match status" value="1"/>
</dbReference>
<evidence type="ECO:0000313" key="7">
    <source>
        <dbReference type="EMBL" id="MBM7840871.1"/>
    </source>
</evidence>
<evidence type="ECO:0000256" key="2">
    <source>
        <dbReference type="ARBA" id="ARBA00022694"/>
    </source>
</evidence>
<dbReference type="InterPro" id="IPR020095">
    <property type="entry name" value="PsdUridine_synth_TruA_C"/>
</dbReference>
<comment type="catalytic activity">
    <reaction evidence="4 5">
        <text>uridine(38/39/40) in tRNA = pseudouridine(38/39/40) in tRNA</text>
        <dbReference type="Rhea" id="RHEA:22376"/>
        <dbReference type="Rhea" id="RHEA-COMP:10085"/>
        <dbReference type="Rhea" id="RHEA-COMP:10087"/>
        <dbReference type="ChEBI" id="CHEBI:65314"/>
        <dbReference type="ChEBI" id="CHEBI:65315"/>
        <dbReference type="EC" id="5.4.99.12"/>
    </reaction>
</comment>
<evidence type="ECO:0000256" key="3">
    <source>
        <dbReference type="ARBA" id="ARBA00023235"/>
    </source>
</evidence>
<feature type="active site" description="Nucleophile" evidence="4">
    <location>
        <position position="53"/>
    </location>
</feature>
<comment type="caution">
    <text evidence="4">Lacks conserved residue(s) required for the propagation of feature annotation.</text>
</comment>
<evidence type="ECO:0000313" key="8">
    <source>
        <dbReference type="Proteomes" id="UP001179280"/>
    </source>
</evidence>
<evidence type="ECO:0000259" key="6">
    <source>
        <dbReference type="Pfam" id="PF01416"/>
    </source>
</evidence>
<evidence type="ECO:0000256" key="5">
    <source>
        <dbReference type="RuleBase" id="RU003792"/>
    </source>
</evidence>
<reference evidence="7" key="1">
    <citation type="submission" date="2021-01" db="EMBL/GenBank/DDBJ databases">
        <title>Genomic Encyclopedia of Type Strains, Phase IV (KMG-IV): sequencing the most valuable type-strain genomes for metagenomic binning, comparative biology and taxonomic classification.</title>
        <authorList>
            <person name="Goeker M."/>
        </authorList>
    </citation>
    <scope>NUCLEOTIDE SEQUENCE</scope>
    <source>
        <strain evidence="7">DSM 21943</strain>
    </source>
</reference>
<dbReference type="EMBL" id="JAFBCV010000018">
    <property type="protein sequence ID" value="MBM7840871.1"/>
    <property type="molecule type" value="Genomic_DNA"/>
</dbReference>
<dbReference type="CDD" id="cd02570">
    <property type="entry name" value="PseudoU_synth_EcTruA"/>
    <property type="match status" value="1"/>
</dbReference>
<organism evidence="7 8">
    <name type="scientific">Shouchella xiaoxiensis</name>
    <dbReference type="NCBI Taxonomy" id="766895"/>
    <lineage>
        <taxon>Bacteria</taxon>
        <taxon>Bacillati</taxon>
        <taxon>Bacillota</taxon>
        <taxon>Bacilli</taxon>
        <taxon>Bacillales</taxon>
        <taxon>Bacillaceae</taxon>
        <taxon>Shouchella</taxon>
    </lineage>
</organism>
<proteinExistence type="inferred from homology"/>
<keyword evidence="2 4" id="KW-0819">tRNA processing</keyword>
<dbReference type="InterPro" id="IPR020097">
    <property type="entry name" value="PsdUridine_synth_TruA_a/b_dom"/>
</dbReference>
<feature type="domain" description="Pseudouridine synthase I TruA alpha/beta" evidence="6">
    <location>
        <begin position="9"/>
        <end position="105"/>
    </location>
</feature>
<dbReference type="Proteomes" id="UP001179280">
    <property type="component" value="Unassembled WGS sequence"/>
</dbReference>
<dbReference type="NCBIfam" id="TIGR00071">
    <property type="entry name" value="hisT_truA"/>
    <property type="match status" value="1"/>
</dbReference>
<gene>
    <name evidence="4" type="primary">truA</name>
    <name evidence="7" type="ORF">JOC54_004164</name>
</gene>
<comment type="function">
    <text evidence="4">Formation of pseudouridine at positions 38, 39 and 40 in the anticodon stem and loop of transfer RNAs.</text>
</comment>
<protein>
    <recommendedName>
        <fullName evidence="4">tRNA pseudouridine synthase A</fullName>
        <ecNumber evidence="4">5.4.99.12</ecNumber>
    </recommendedName>
    <alternativeName>
        <fullName evidence="4">tRNA pseudouridine(38-40) synthase</fullName>
    </alternativeName>
    <alternativeName>
        <fullName evidence="4">tRNA pseudouridylate synthase I</fullName>
    </alternativeName>
    <alternativeName>
        <fullName evidence="4">tRNA-uridine isomerase I</fullName>
    </alternativeName>
</protein>
<dbReference type="InterPro" id="IPR020103">
    <property type="entry name" value="PsdUridine_synth_cat_dom_sf"/>
</dbReference>
<keyword evidence="8" id="KW-1185">Reference proteome</keyword>
<comment type="caution">
    <text evidence="7">The sequence shown here is derived from an EMBL/GenBank/DDBJ whole genome shotgun (WGS) entry which is preliminary data.</text>
</comment>
<dbReference type="GO" id="GO:0160147">
    <property type="term" value="F:tRNA pseudouridine(38-40) synthase activity"/>
    <property type="evidence" value="ECO:0007669"/>
    <property type="project" value="UniProtKB-EC"/>
</dbReference>
<dbReference type="SUPFAM" id="SSF55120">
    <property type="entry name" value="Pseudouridine synthase"/>
    <property type="match status" value="1"/>
</dbReference>
<keyword evidence="3 4" id="KW-0413">Isomerase</keyword>
<dbReference type="HAMAP" id="MF_00171">
    <property type="entry name" value="TruA"/>
    <property type="match status" value="1"/>
</dbReference>
<dbReference type="PANTHER" id="PTHR11142:SF0">
    <property type="entry name" value="TRNA PSEUDOURIDINE SYNTHASE-LIKE 1"/>
    <property type="match status" value="1"/>
</dbReference>
<dbReference type="Pfam" id="PF01416">
    <property type="entry name" value="PseudoU_synth_1"/>
    <property type="match status" value="2"/>
</dbReference>
<sequence length="252" mass="28186">MARYACKLSYDGTDFSGYQVQPGKRTVQLVVEQALQTIHKGVHTPIVASGRTDARVHAFGQVIHFESTISMDTTSWKQAINSQLPDDVVVLNVHGVNDTFHARYDAVGKEYRYYIHYGDVPNVFRRNQSVHIKWPLDVPAMQTAAQYLIGTHDFSAFCAANTSVEDKVRTITNVSIQPVGQELELSFSGNGFLYNMVRIIVGTLIEVGSGKRKAREIEAILASLDRSQAGKTAPGHGLYLWEVHYDEEHFSR</sequence>
<dbReference type="EC" id="5.4.99.12" evidence="4"/>
<dbReference type="InterPro" id="IPR020094">
    <property type="entry name" value="TruA/RsuA/RluB/E/F_N"/>
</dbReference>
<dbReference type="InterPro" id="IPR001406">
    <property type="entry name" value="PsdUridine_synth_TruA"/>
</dbReference>
<comment type="subunit">
    <text evidence="4">Homodimer.</text>
</comment>